<evidence type="ECO:0000313" key="4">
    <source>
        <dbReference type="EMBL" id="CEJ57309.1"/>
    </source>
</evidence>
<feature type="transmembrane region" description="Helical" evidence="3">
    <location>
        <begin position="34"/>
        <end position="55"/>
    </location>
</feature>
<dbReference type="AlphaFoldDB" id="A0A0F7TL19"/>
<dbReference type="PANTHER" id="PTHR33365">
    <property type="entry name" value="YALI0B05434P"/>
    <property type="match status" value="1"/>
</dbReference>
<dbReference type="InterPro" id="IPR021765">
    <property type="entry name" value="UstYa-like"/>
</dbReference>
<dbReference type="Proteomes" id="UP000042958">
    <property type="component" value="Unassembled WGS sequence"/>
</dbReference>
<evidence type="ECO:0000256" key="1">
    <source>
        <dbReference type="ARBA" id="ARBA00004685"/>
    </source>
</evidence>
<comment type="pathway">
    <text evidence="1">Mycotoxin biosynthesis.</text>
</comment>
<keyword evidence="3" id="KW-0812">Transmembrane</keyword>
<dbReference type="OrthoDB" id="3687641at2759"/>
<organism evidence="4 5">
    <name type="scientific">Penicillium brasilianum</name>
    <dbReference type="NCBI Taxonomy" id="104259"/>
    <lineage>
        <taxon>Eukaryota</taxon>
        <taxon>Fungi</taxon>
        <taxon>Dikarya</taxon>
        <taxon>Ascomycota</taxon>
        <taxon>Pezizomycotina</taxon>
        <taxon>Eurotiomycetes</taxon>
        <taxon>Eurotiomycetidae</taxon>
        <taxon>Eurotiales</taxon>
        <taxon>Aspergillaceae</taxon>
        <taxon>Penicillium</taxon>
    </lineage>
</organism>
<protein>
    <recommendedName>
        <fullName evidence="6">Tat pathway signal sequence</fullName>
    </recommendedName>
</protein>
<sequence length="258" mass="29304">MFNYIRPYEKLNLTKNTSIEDIPKESRPYSQCTSIAACLFAFTAILSGAQILYLWSYPAPTCRYAFDTGYPTEWRPAVESIKLEEINFTSPLRYNTTLNQLYRDIDITRPEYIGAPSPEIDAAWESLLGGQFLVLGDDEAVDLDDPVSIEGRWVGEVEVMHSLHCLNMLRKALSPEYYGPVQPHSRQSVHLEHCFEQVRQSIQCAGDLTPVVLRPLGEGSNVVVVGTPMVHTCRSWDALRTWYTHRGEAQGKVARREF</sequence>
<dbReference type="EMBL" id="CDHK01000005">
    <property type="protein sequence ID" value="CEJ57309.1"/>
    <property type="molecule type" value="Genomic_DNA"/>
</dbReference>
<dbReference type="PANTHER" id="PTHR33365:SF4">
    <property type="entry name" value="CYCLOCHLOROTINE BIOSYNTHESIS PROTEIN O"/>
    <property type="match status" value="1"/>
</dbReference>
<name>A0A0F7TL19_PENBI</name>
<evidence type="ECO:0008006" key="6">
    <source>
        <dbReference type="Google" id="ProtNLM"/>
    </source>
</evidence>
<gene>
    <name evidence="4" type="ORF">PMG11_06006</name>
</gene>
<proteinExistence type="inferred from homology"/>
<keyword evidence="3" id="KW-1133">Transmembrane helix</keyword>
<dbReference type="STRING" id="104259.A0A0F7TL19"/>
<dbReference type="Pfam" id="PF11807">
    <property type="entry name" value="UstYa"/>
    <property type="match status" value="1"/>
</dbReference>
<evidence type="ECO:0000256" key="2">
    <source>
        <dbReference type="ARBA" id="ARBA00035112"/>
    </source>
</evidence>
<evidence type="ECO:0000256" key="3">
    <source>
        <dbReference type="SAM" id="Phobius"/>
    </source>
</evidence>
<dbReference type="GO" id="GO:0043386">
    <property type="term" value="P:mycotoxin biosynthetic process"/>
    <property type="evidence" value="ECO:0007669"/>
    <property type="project" value="InterPro"/>
</dbReference>
<reference evidence="5" key="1">
    <citation type="journal article" date="2015" name="Genome Announc.">
        <title>Draft genome sequence of the fungus Penicillium brasilianum MG11.</title>
        <authorList>
            <person name="Horn F."/>
            <person name="Linde J."/>
            <person name="Mattern D.J."/>
            <person name="Walther G."/>
            <person name="Guthke R."/>
            <person name="Brakhage A.A."/>
            <person name="Valiante V."/>
        </authorList>
    </citation>
    <scope>NUCLEOTIDE SEQUENCE [LARGE SCALE GENOMIC DNA]</scope>
    <source>
        <strain evidence="5">MG11</strain>
    </source>
</reference>
<comment type="similarity">
    <text evidence="2">Belongs to the ustYa family.</text>
</comment>
<accession>A0A0F7TL19</accession>
<evidence type="ECO:0000313" key="5">
    <source>
        <dbReference type="Proteomes" id="UP000042958"/>
    </source>
</evidence>
<keyword evidence="5" id="KW-1185">Reference proteome</keyword>
<keyword evidence="3" id="KW-0472">Membrane</keyword>